<feature type="domain" description="MacB-like periplasmic core" evidence="9">
    <location>
        <begin position="52"/>
        <end position="247"/>
    </location>
</feature>
<evidence type="ECO:0000256" key="3">
    <source>
        <dbReference type="ARBA" id="ARBA00022692"/>
    </source>
</evidence>
<feature type="transmembrane region" description="Helical" evidence="7">
    <location>
        <begin position="330"/>
        <end position="358"/>
    </location>
</feature>
<evidence type="ECO:0000256" key="2">
    <source>
        <dbReference type="ARBA" id="ARBA00022475"/>
    </source>
</evidence>
<evidence type="ECO:0000256" key="5">
    <source>
        <dbReference type="ARBA" id="ARBA00023136"/>
    </source>
</evidence>
<feature type="transmembrane region" description="Helical" evidence="7">
    <location>
        <begin position="21"/>
        <end position="38"/>
    </location>
</feature>
<evidence type="ECO:0000259" key="9">
    <source>
        <dbReference type="Pfam" id="PF12704"/>
    </source>
</evidence>
<feature type="transmembrane region" description="Helical" evidence="7">
    <location>
        <begin position="370"/>
        <end position="389"/>
    </location>
</feature>
<dbReference type="InterPro" id="IPR025857">
    <property type="entry name" value="MacB_PCD"/>
</dbReference>
<evidence type="ECO:0000259" key="8">
    <source>
        <dbReference type="Pfam" id="PF02687"/>
    </source>
</evidence>
<evidence type="ECO:0000256" key="6">
    <source>
        <dbReference type="ARBA" id="ARBA00038076"/>
    </source>
</evidence>
<dbReference type="PATRIC" id="fig|345309.4.peg.556"/>
<gene>
    <name evidence="10" type="ORF">VI08_06765</name>
</gene>
<reference evidence="10 11" key="1">
    <citation type="submission" date="2015-03" db="EMBL/GenBank/DDBJ databases">
        <title>Draft genome sequence of Luteibacter yeojuensis strain SU11.</title>
        <authorList>
            <person name="Sulaiman J."/>
            <person name="Priya K."/>
            <person name="Chan K.-G."/>
        </authorList>
    </citation>
    <scope>NUCLEOTIDE SEQUENCE [LARGE SCALE GENOMIC DNA]</scope>
    <source>
        <strain evidence="10 11">SU11</strain>
    </source>
</reference>
<evidence type="ECO:0000256" key="4">
    <source>
        <dbReference type="ARBA" id="ARBA00022989"/>
    </source>
</evidence>
<evidence type="ECO:0000256" key="7">
    <source>
        <dbReference type="SAM" id="Phobius"/>
    </source>
</evidence>
<feature type="domain" description="ABC3 transporter permease C-terminal" evidence="8">
    <location>
        <begin position="288"/>
        <end position="400"/>
    </location>
</feature>
<dbReference type="PANTHER" id="PTHR30572:SF4">
    <property type="entry name" value="ABC TRANSPORTER PERMEASE YTRF"/>
    <property type="match status" value="1"/>
</dbReference>
<sequence length="407" mass="43691">MIRPILASLSRHKAGVVLIRLQIALTLAIVCNALFIIHQDLTRLGEPSGLTEDHLIAIRTQFVGDISDYVPLIRTDVQALRSLPGVADAYAANSFPLRGGGALVAVQTSPDSRRAAATAAMYYGDEHALGVLGAKLIAGRNFTANEVGQVDRGRLPDPGVAIVTQALADRLFPQGSALGKAMYFSDRIRPIIVIGILERMEVPWTHARGEDGNQFSLLLPEITNNGNESYLVRAQPGEDQHVMARITHALALANPMRTMLTRDPVAPFSTIRRQAYRADRGMVILMSVVSVVLLAITGAGIAGLSSFWVGQRRRQIGVRRALGATRRDIIAYFLVENLLIGLGGVLVGCGLAWLLAAWLQVHFAGQRMPAGYLAVGTVVLLLLSQAAVLSPAVRASRISPIEATRAG</sequence>
<name>A0A0F3KWV5_9GAMM</name>
<keyword evidence="11" id="KW-1185">Reference proteome</keyword>
<evidence type="ECO:0000313" key="10">
    <source>
        <dbReference type="EMBL" id="KJV35698.1"/>
    </source>
</evidence>
<keyword evidence="3 7" id="KW-0812">Transmembrane</keyword>
<comment type="similarity">
    <text evidence="6">Belongs to the ABC-4 integral membrane protein family.</text>
</comment>
<keyword evidence="5 7" id="KW-0472">Membrane</keyword>
<dbReference type="GO" id="GO:0005886">
    <property type="term" value="C:plasma membrane"/>
    <property type="evidence" value="ECO:0007669"/>
    <property type="project" value="UniProtKB-SubCell"/>
</dbReference>
<dbReference type="Pfam" id="PF12704">
    <property type="entry name" value="MacB_PCD"/>
    <property type="match status" value="1"/>
</dbReference>
<keyword evidence="4 7" id="KW-1133">Transmembrane helix</keyword>
<dbReference type="InterPro" id="IPR003838">
    <property type="entry name" value="ABC3_permease_C"/>
</dbReference>
<dbReference type="RefSeq" id="WP_045828795.1">
    <property type="nucleotide sequence ID" value="NZ_JZRB01000014.1"/>
</dbReference>
<comment type="caution">
    <text evidence="10">The sequence shown here is derived from an EMBL/GenBank/DDBJ whole genome shotgun (WGS) entry which is preliminary data.</text>
</comment>
<dbReference type="Pfam" id="PF02687">
    <property type="entry name" value="FtsX"/>
    <property type="match status" value="1"/>
</dbReference>
<comment type="subcellular location">
    <subcellularLocation>
        <location evidence="1">Cell membrane</location>
        <topology evidence="1">Multi-pass membrane protein</topology>
    </subcellularLocation>
</comment>
<organism evidence="10 11">
    <name type="scientific">Luteibacter yeojuensis</name>
    <dbReference type="NCBI Taxonomy" id="345309"/>
    <lineage>
        <taxon>Bacteria</taxon>
        <taxon>Pseudomonadati</taxon>
        <taxon>Pseudomonadota</taxon>
        <taxon>Gammaproteobacteria</taxon>
        <taxon>Lysobacterales</taxon>
        <taxon>Rhodanobacteraceae</taxon>
        <taxon>Luteibacter</taxon>
    </lineage>
</organism>
<dbReference type="GO" id="GO:0022857">
    <property type="term" value="F:transmembrane transporter activity"/>
    <property type="evidence" value="ECO:0007669"/>
    <property type="project" value="TreeGrafter"/>
</dbReference>
<evidence type="ECO:0000313" key="11">
    <source>
        <dbReference type="Proteomes" id="UP000033651"/>
    </source>
</evidence>
<dbReference type="EMBL" id="JZRB01000014">
    <property type="protein sequence ID" value="KJV35698.1"/>
    <property type="molecule type" value="Genomic_DNA"/>
</dbReference>
<keyword evidence="2" id="KW-1003">Cell membrane</keyword>
<dbReference type="AlphaFoldDB" id="A0A0F3KWV5"/>
<dbReference type="InterPro" id="IPR050250">
    <property type="entry name" value="Macrolide_Exporter_MacB"/>
</dbReference>
<dbReference type="Proteomes" id="UP000033651">
    <property type="component" value="Unassembled WGS sequence"/>
</dbReference>
<evidence type="ECO:0000256" key="1">
    <source>
        <dbReference type="ARBA" id="ARBA00004651"/>
    </source>
</evidence>
<feature type="transmembrane region" description="Helical" evidence="7">
    <location>
        <begin position="282"/>
        <end position="309"/>
    </location>
</feature>
<accession>A0A0F3KWV5</accession>
<dbReference type="PANTHER" id="PTHR30572">
    <property type="entry name" value="MEMBRANE COMPONENT OF TRANSPORTER-RELATED"/>
    <property type="match status" value="1"/>
</dbReference>
<proteinExistence type="inferred from homology"/>
<evidence type="ECO:0008006" key="12">
    <source>
        <dbReference type="Google" id="ProtNLM"/>
    </source>
</evidence>
<protein>
    <recommendedName>
        <fullName evidence="12">ABC transport system permease protein</fullName>
    </recommendedName>
</protein>
<dbReference type="OrthoDB" id="9770036at2"/>